<keyword evidence="1" id="KW-0812">Transmembrane</keyword>
<accession>A0A1W2CFX3</accession>
<gene>
    <name evidence="3" type="ORF">SAMN06296427_11035</name>
</gene>
<keyword evidence="4" id="KW-1185">Reference proteome</keyword>
<dbReference type="STRING" id="1434700.SAMN06296427_11035"/>
<evidence type="ECO:0008006" key="5">
    <source>
        <dbReference type="Google" id="ProtNLM"/>
    </source>
</evidence>
<dbReference type="OrthoDB" id="1235397at2"/>
<keyword evidence="1" id="KW-0472">Membrane</keyword>
<dbReference type="Gene3D" id="1.25.40.10">
    <property type="entry name" value="Tetratricopeptide repeat domain"/>
    <property type="match status" value="2"/>
</dbReference>
<dbReference type="EMBL" id="FWXS01000010">
    <property type="protein sequence ID" value="SMC84069.1"/>
    <property type="molecule type" value="Genomic_DNA"/>
</dbReference>
<evidence type="ECO:0000256" key="2">
    <source>
        <dbReference type="SAM" id="SignalP"/>
    </source>
</evidence>
<feature type="chain" id="PRO_5012709635" description="Tetratricopeptide repeat-containing protein" evidence="2">
    <location>
        <begin position="22"/>
        <end position="372"/>
    </location>
</feature>
<reference evidence="3 4" key="1">
    <citation type="submission" date="2017-04" db="EMBL/GenBank/DDBJ databases">
        <authorList>
            <person name="Afonso C.L."/>
            <person name="Miller P.J."/>
            <person name="Scott M.A."/>
            <person name="Spackman E."/>
            <person name="Goraichik I."/>
            <person name="Dimitrov K.M."/>
            <person name="Suarez D.L."/>
            <person name="Swayne D.E."/>
        </authorList>
    </citation>
    <scope>NUCLEOTIDE SEQUENCE [LARGE SCALE GENOMIC DNA]</scope>
    <source>
        <strain evidence="3 4">CGMCC 1.12708</strain>
    </source>
</reference>
<dbReference type="InterPro" id="IPR011990">
    <property type="entry name" value="TPR-like_helical_dom_sf"/>
</dbReference>
<organism evidence="3 4">
    <name type="scientific">Moheibacter sediminis</name>
    <dbReference type="NCBI Taxonomy" id="1434700"/>
    <lineage>
        <taxon>Bacteria</taxon>
        <taxon>Pseudomonadati</taxon>
        <taxon>Bacteroidota</taxon>
        <taxon>Flavobacteriia</taxon>
        <taxon>Flavobacteriales</taxon>
        <taxon>Weeksellaceae</taxon>
        <taxon>Moheibacter</taxon>
    </lineage>
</organism>
<keyword evidence="2" id="KW-0732">Signal</keyword>
<protein>
    <recommendedName>
        <fullName evidence="5">Tetratricopeptide repeat-containing protein</fullName>
    </recommendedName>
</protein>
<dbReference type="AlphaFoldDB" id="A0A1W2CFX3"/>
<dbReference type="Proteomes" id="UP000192393">
    <property type="component" value="Unassembled WGS sequence"/>
</dbReference>
<name>A0A1W2CFX3_9FLAO</name>
<dbReference type="SUPFAM" id="SSF48452">
    <property type="entry name" value="TPR-like"/>
    <property type="match status" value="2"/>
</dbReference>
<proteinExistence type="predicted"/>
<evidence type="ECO:0000313" key="4">
    <source>
        <dbReference type="Proteomes" id="UP000192393"/>
    </source>
</evidence>
<dbReference type="RefSeq" id="WP_084018366.1">
    <property type="nucleotide sequence ID" value="NZ_FWXS01000010.1"/>
</dbReference>
<keyword evidence="1" id="KW-1133">Transmembrane helix</keyword>
<feature type="transmembrane region" description="Helical" evidence="1">
    <location>
        <begin position="334"/>
        <end position="357"/>
    </location>
</feature>
<evidence type="ECO:0000256" key="1">
    <source>
        <dbReference type="SAM" id="Phobius"/>
    </source>
</evidence>
<evidence type="ECO:0000313" key="3">
    <source>
        <dbReference type="EMBL" id="SMC84069.1"/>
    </source>
</evidence>
<sequence length="372" mass="42868">MRNLKFVIILIFSVLCQLSLAQNNKEIDSLIAEANSFIFKNPQKTIQIGEEILERKNISNSYKISSYILIANGYAALNEYEKSIDFAIKANNLSAETKDHANQIRTLGFIGNQYIRIEMRDEAWYYLDKADKLSQTASLPDSMKYLIGNINLLKGFLYKRSLDCEYAIKHFNKAIIEFRKDEGNGFAVANLGQAYNQKGFCYMSIDKDSAELSFWKGLADARKNGAKSLECNALIGLAEIQNFRKDFKGSTEMLSEALMLSKEVQQIEMENRIYKLLADNYLATDDFENHLLYKNLFESTQSKVLADNTKSVNELIKKRNEEKREIYDSNENKFILVLSTLIFIFISSILFLGYFLWKKSQKIRKMKPVTDL</sequence>
<feature type="signal peptide" evidence="2">
    <location>
        <begin position="1"/>
        <end position="21"/>
    </location>
</feature>